<evidence type="ECO:0000313" key="2">
    <source>
        <dbReference type="EMBL" id="SVC56356.1"/>
    </source>
</evidence>
<organism evidence="2">
    <name type="scientific">marine metagenome</name>
    <dbReference type="NCBI Taxonomy" id="408172"/>
    <lineage>
        <taxon>unclassified sequences</taxon>
        <taxon>metagenomes</taxon>
        <taxon>ecological metagenomes</taxon>
    </lineage>
</organism>
<evidence type="ECO:0000256" key="1">
    <source>
        <dbReference type="SAM" id="MobiDB-lite"/>
    </source>
</evidence>
<sequence length="125" mass="13792">VSRELIKPEKKAGRPKGSRTALTAKVIDDILRHWKKNGANALNEMFEKDPSSYVRTIASLIPRDVKVQTDVNVSFIDAIKEIEQRTRLEAPVTVLEIEPSPVCRGSLPDHAGEVADGSSEIDSNE</sequence>
<gene>
    <name evidence="2" type="ORF">METZ01_LOCUS309210</name>
</gene>
<reference evidence="2" key="1">
    <citation type="submission" date="2018-05" db="EMBL/GenBank/DDBJ databases">
        <authorList>
            <person name="Lanie J.A."/>
            <person name="Ng W.-L."/>
            <person name="Kazmierczak K.M."/>
            <person name="Andrzejewski T.M."/>
            <person name="Davidsen T.M."/>
            <person name="Wayne K.J."/>
            <person name="Tettelin H."/>
            <person name="Glass J.I."/>
            <person name="Rusch D."/>
            <person name="Podicherti R."/>
            <person name="Tsui H.-C.T."/>
            <person name="Winkler M.E."/>
        </authorList>
    </citation>
    <scope>NUCLEOTIDE SEQUENCE</scope>
</reference>
<dbReference type="AlphaFoldDB" id="A0A382N5K6"/>
<dbReference type="EMBL" id="UINC01098100">
    <property type="protein sequence ID" value="SVC56356.1"/>
    <property type="molecule type" value="Genomic_DNA"/>
</dbReference>
<accession>A0A382N5K6</accession>
<feature type="non-terminal residue" evidence="2">
    <location>
        <position position="1"/>
    </location>
</feature>
<feature type="region of interest" description="Disordered" evidence="1">
    <location>
        <begin position="104"/>
        <end position="125"/>
    </location>
</feature>
<protein>
    <submittedName>
        <fullName evidence="2">Uncharacterized protein</fullName>
    </submittedName>
</protein>
<name>A0A382N5K6_9ZZZZ</name>
<proteinExistence type="predicted"/>